<dbReference type="EMBL" id="UOEF01000343">
    <property type="protein sequence ID" value="VAW02242.1"/>
    <property type="molecule type" value="Genomic_DNA"/>
</dbReference>
<organism evidence="1">
    <name type="scientific">hydrothermal vent metagenome</name>
    <dbReference type="NCBI Taxonomy" id="652676"/>
    <lineage>
        <taxon>unclassified sequences</taxon>
        <taxon>metagenomes</taxon>
        <taxon>ecological metagenomes</taxon>
    </lineage>
</organism>
<dbReference type="PANTHER" id="PTHR43300">
    <property type="entry name" value="ACETYLTRANSFERASE"/>
    <property type="match status" value="1"/>
</dbReference>
<proteinExistence type="predicted"/>
<name>A0A3B0SII9_9ZZZZ</name>
<dbReference type="AlphaFoldDB" id="A0A3B0SII9"/>
<evidence type="ECO:0008006" key="2">
    <source>
        <dbReference type="Google" id="ProtNLM"/>
    </source>
</evidence>
<sequence length="139" mass="15523">MKSQSLPIRRRTTLKQRFQRWVQTRIWRMDIHPSAQIATTALIDRTWPKGIHIGKNVIIDEEVVVLTHDLTRGLYLDTNIGENSFVGARAIILPGLNIGDNVIIHPGAMVNRDVANNHQAIGNPAVISPISEQFAGEES</sequence>
<dbReference type="InterPro" id="IPR050179">
    <property type="entry name" value="Trans_hexapeptide_repeat"/>
</dbReference>
<reference evidence="1" key="1">
    <citation type="submission" date="2018-06" db="EMBL/GenBank/DDBJ databases">
        <authorList>
            <person name="Zhirakovskaya E."/>
        </authorList>
    </citation>
    <scope>NUCLEOTIDE SEQUENCE</scope>
</reference>
<dbReference type="InterPro" id="IPR001451">
    <property type="entry name" value="Hexapep"/>
</dbReference>
<dbReference type="Pfam" id="PF00132">
    <property type="entry name" value="Hexapep"/>
    <property type="match status" value="1"/>
</dbReference>
<dbReference type="Gene3D" id="2.160.10.10">
    <property type="entry name" value="Hexapeptide repeat proteins"/>
    <property type="match status" value="1"/>
</dbReference>
<protein>
    <recommendedName>
        <fullName evidence="2">Acetyltransferase</fullName>
    </recommendedName>
</protein>
<evidence type="ECO:0000313" key="1">
    <source>
        <dbReference type="EMBL" id="VAW02242.1"/>
    </source>
</evidence>
<dbReference type="InterPro" id="IPR011004">
    <property type="entry name" value="Trimer_LpxA-like_sf"/>
</dbReference>
<gene>
    <name evidence="1" type="ORF">MNBD_ALPHA04-677</name>
</gene>
<dbReference type="SUPFAM" id="SSF51161">
    <property type="entry name" value="Trimeric LpxA-like enzymes"/>
    <property type="match status" value="1"/>
</dbReference>
<accession>A0A3B0SII9</accession>
<dbReference type="PANTHER" id="PTHR43300:SF11">
    <property type="entry name" value="ACETYLTRANSFERASE RV3034C-RELATED"/>
    <property type="match status" value="1"/>
</dbReference>